<dbReference type="EMBL" id="UOFV01000411">
    <property type="protein sequence ID" value="VAX03596.1"/>
    <property type="molecule type" value="Genomic_DNA"/>
</dbReference>
<reference evidence="1" key="1">
    <citation type="submission" date="2018-06" db="EMBL/GenBank/DDBJ databases">
        <authorList>
            <person name="Zhirakovskaya E."/>
        </authorList>
    </citation>
    <scope>NUCLEOTIDE SEQUENCE</scope>
</reference>
<evidence type="ECO:0000313" key="1">
    <source>
        <dbReference type="EMBL" id="VAX03596.1"/>
    </source>
</evidence>
<proteinExistence type="predicted"/>
<protein>
    <submittedName>
        <fullName evidence="1">Uncharacterized protein</fullName>
    </submittedName>
</protein>
<gene>
    <name evidence="1" type="ORF">MNBD_GAMMA19-636</name>
</gene>
<sequence>MACLSKRDANQLEERVKAIMEDLPWAAESLSRIKYLKPSPDISKGFEKVLDIERTDDSELRSELQLEHLLAIADHEQREVLQPLIYNDPVFKKWLTRERQWWIRWAAPTYQLVFTHQCSDSDPQLKSVAPGDMEVENERSRMKWIEKAAKKFHKLMNDQEAHMLNELRTMATWVNSPDARFVY</sequence>
<organism evidence="1">
    <name type="scientific">hydrothermal vent metagenome</name>
    <dbReference type="NCBI Taxonomy" id="652676"/>
    <lineage>
        <taxon>unclassified sequences</taxon>
        <taxon>metagenomes</taxon>
        <taxon>ecological metagenomes</taxon>
    </lineage>
</organism>
<dbReference type="AlphaFoldDB" id="A0A3B1ACV8"/>
<accession>A0A3B1ACV8</accession>
<name>A0A3B1ACV8_9ZZZZ</name>
<dbReference type="Pfam" id="PF10720">
    <property type="entry name" value="DUF2515"/>
    <property type="match status" value="1"/>
</dbReference>
<dbReference type="InterPro" id="IPR019658">
    <property type="entry name" value="DUF2515"/>
</dbReference>